<comment type="caution">
    <text evidence="1">The sequence shown here is derived from an EMBL/GenBank/DDBJ whole genome shotgun (WGS) entry which is preliminary data.</text>
</comment>
<dbReference type="AlphaFoldDB" id="A0A0M8NPK5"/>
<gene>
    <name evidence="1" type="ORF">ACN38_g12461</name>
</gene>
<proteinExistence type="predicted"/>
<keyword evidence="2" id="KW-1185">Reference proteome</keyword>
<evidence type="ECO:0000313" key="2">
    <source>
        <dbReference type="Proteomes" id="UP000037696"/>
    </source>
</evidence>
<dbReference type="Proteomes" id="UP000037696">
    <property type="component" value="Unassembled WGS sequence"/>
</dbReference>
<reference evidence="1 2" key="1">
    <citation type="submission" date="2015-08" db="EMBL/GenBank/DDBJ databases">
        <title>Genome sequencing of Penicillium nordicum.</title>
        <authorList>
            <person name="Nguyen H.D."/>
            <person name="Seifert K.A."/>
        </authorList>
    </citation>
    <scope>NUCLEOTIDE SEQUENCE [LARGE SCALE GENOMIC DNA]</scope>
    <source>
        <strain evidence="1 2">DAOMC 185683</strain>
    </source>
</reference>
<protein>
    <submittedName>
        <fullName evidence="1">Uncharacterized protein</fullName>
    </submittedName>
</protein>
<sequence>MDAIGDWITAWTCICVPPNIVPPHTYPSYTPKFRDLNSVVDNAVYARKCDPVLNGLLHKPPLLIQLFGAPLSSPSASIQGPLRHPSHYL</sequence>
<name>A0A0M8NPK5_9EURO</name>
<evidence type="ECO:0000313" key="1">
    <source>
        <dbReference type="EMBL" id="KOS36776.1"/>
    </source>
</evidence>
<dbReference type="EMBL" id="LHQQ01000392">
    <property type="protein sequence ID" value="KOS36776.1"/>
    <property type="molecule type" value="Genomic_DNA"/>
</dbReference>
<accession>A0A0M8NPK5</accession>
<organism evidence="1 2">
    <name type="scientific">Penicillium nordicum</name>
    <dbReference type="NCBI Taxonomy" id="229535"/>
    <lineage>
        <taxon>Eukaryota</taxon>
        <taxon>Fungi</taxon>
        <taxon>Dikarya</taxon>
        <taxon>Ascomycota</taxon>
        <taxon>Pezizomycotina</taxon>
        <taxon>Eurotiomycetes</taxon>
        <taxon>Eurotiomycetidae</taxon>
        <taxon>Eurotiales</taxon>
        <taxon>Aspergillaceae</taxon>
        <taxon>Penicillium</taxon>
    </lineage>
</organism>